<dbReference type="InterPro" id="IPR051920">
    <property type="entry name" value="MPT_Adenylyltrnsfr/MoaC-Rel"/>
</dbReference>
<dbReference type="Gene3D" id="3.40.980.10">
    <property type="entry name" value="MoaB/Mog-like domain"/>
    <property type="match status" value="1"/>
</dbReference>
<sequence>MRQEEFTHLDEHGDVMMVDVSSKPGTARSAKAVGYIIMKPATISLLEAGSMPKGNVLTTAKIAGIQAAKQTASLIPMCHQLALSWVDVGFSMQEDRILIEATARTREATGVEMEALMAVSTAALTIYDMCKAVDKEMEVGGIRLVAKRGGNSSATGFRPEKVGVLVMSDSVAGGRGSDRSGALLKEGLLQAGCSSVQLEIVPDDPAEITRAFQSLLDDGCQLVLTSGGTGLGPRDVTVETLTPRFTRRLPGVEQALFSWGQQKVRTAMLSRLAAGMVGPAMVILLPGSPSASSDALEVLIPAIFHAFPMIDGEGHR</sequence>
<feature type="binding site" evidence="7">
    <location>
        <begin position="113"/>
        <end position="114"/>
    </location>
    <ligand>
        <name>substrate</name>
    </ligand>
</feature>
<gene>
    <name evidence="7" type="primary">moaC</name>
    <name evidence="9" type="ORF">FGF68_00795</name>
</gene>
<feature type="domain" description="MoaB/Mog" evidence="8">
    <location>
        <begin position="163"/>
        <end position="306"/>
    </location>
</feature>
<dbReference type="Proteomes" id="UP000309544">
    <property type="component" value="Unassembled WGS sequence"/>
</dbReference>
<evidence type="ECO:0000313" key="9">
    <source>
        <dbReference type="EMBL" id="TNJ37748.1"/>
    </source>
</evidence>
<comment type="pathway">
    <text evidence="2 7">Cofactor biosynthesis; molybdopterin biosynthesis.</text>
</comment>
<dbReference type="Pfam" id="PF01967">
    <property type="entry name" value="MoaC"/>
    <property type="match status" value="1"/>
</dbReference>
<proteinExistence type="inferred from homology"/>
<dbReference type="InterPro" id="IPR047594">
    <property type="entry name" value="MoaC_bact/euk"/>
</dbReference>
<dbReference type="NCBIfam" id="NF006870">
    <property type="entry name" value="PRK09364.1"/>
    <property type="match status" value="1"/>
</dbReference>
<dbReference type="NCBIfam" id="NF002947">
    <property type="entry name" value="PRK03604.1"/>
    <property type="match status" value="1"/>
</dbReference>
<feature type="binding site" evidence="7">
    <location>
        <begin position="77"/>
        <end position="79"/>
    </location>
    <ligand>
        <name>substrate</name>
    </ligand>
</feature>
<keyword evidence="5 7" id="KW-0456">Lyase</keyword>
<dbReference type="EC" id="4.6.1.17" evidence="3 7"/>
<evidence type="ECO:0000256" key="4">
    <source>
        <dbReference type="ARBA" id="ARBA00023150"/>
    </source>
</evidence>
<feature type="active site" evidence="7">
    <location>
        <position position="128"/>
    </location>
</feature>
<dbReference type="PANTHER" id="PTHR43764">
    <property type="entry name" value="MOLYBDENUM COFACTOR BIOSYNTHESIS"/>
    <property type="match status" value="1"/>
</dbReference>
<comment type="caution">
    <text evidence="9">The sequence shown here is derived from an EMBL/GenBank/DDBJ whole genome shotgun (WGS) entry which is preliminary data.</text>
</comment>
<dbReference type="CDD" id="cd00886">
    <property type="entry name" value="MogA_MoaB"/>
    <property type="match status" value="1"/>
</dbReference>
<dbReference type="UniPathway" id="UPA00344"/>
<dbReference type="CDD" id="cd01420">
    <property type="entry name" value="MoaC_PE"/>
    <property type="match status" value="1"/>
</dbReference>
<keyword evidence="10" id="KW-1185">Reference proteome</keyword>
<dbReference type="InterPro" id="IPR002820">
    <property type="entry name" value="Mopterin_CF_biosynth-C_dom"/>
</dbReference>
<comment type="similarity">
    <text evidence="7">Belongs to the MoaC family.</text>
</comment>
<dbReference type="EMBL" id="VDCI01000001">
    <property type="protein sequence ID" value="TNJ37748.1"/>
    <property type="molecule type" value="Genomic_DNA"/>
</dbReference>
<dbReference type="NCBIfam" id="TIGR00177">
    <property type="entry name" value="molyb_syn"/>
    <property type="match status" value="1"/>
</dbReference>
<dbReference type="GO" id="GO:0061799">
    <property type="term" value="F:cyclic pyranopterin monophosphate synthase activity"/>
    <property type="evidence" value="ECO:0007669"/>
    <property type="project" value="UniProtKB-UniRule"/>
</dbReference>
<evidence type="ECO:0000256" key="6">
    <source>
        <dbReference type="ARBA" id="ARBA00055087"/>
    </source>
</evidence>
<dbReference type="GO" id="GO:0006777">
    <property type="term" value="P:Mo-molybdopterin cofactor biosynthetic process"/>
    <property type="evidence" value="ECO:0007669"/>
    <property type="project" value="UniProtKB-UniRule"/>
</dbReference>
<dbReference type="PIRSF" id="PIRSF036594">
    <property type="entry name" value="MoaC_MogA"/>
    <property type="match status" value="1"/>
</dbReference>
<name>A0A5C4S3J3_PROVB</name>
<keyword evidence="4 7" id="KW-0501">Molybdenum cofactor biosynthesis</keyword>
<evidence type="ECO:0000313" key="10">
    <source>
        <dbReference type="Proteomes" id="UP000309544"/>
    </source>
</evidence>
<organism evidence="9 10">
    <name type="scientific">Prosthecochloris vibrioformis</name>
    <name type="common">Chlorobium vibrioforme</name>
    <dbReference type="NCBI Taxonomy" id="1098"/>
    <lineage>
        <taxon>Bacteria</taxon>
        <taxon>Pseudomonadati</taxon>
        <taxon>Chlorobiota</taxon>
        <taxon>Chlorobiia</taxon>
        <taxon>Chlorobiales</taxon>
        <taxon>Chlorobiaceae</taxon>
        <taxon>Prosthecochloris</taxon>
    </lineage>
</organism>
<dbReference type="PANTHER" id="PTHR43764:SF1">
    <property type="entry name" value="MOLYBDOPTERIN MOLYBDOTRANSFERASE"/>
    <property type="match status" value="1"/>
</dbReference>
<dbReference type="InterPro" id="IPR036425">
    <property type="entry name" value="MoaB/Mog-like_dom_sf"/>
</dbReference>
<evidence type="ECO:0000256" key="7">
    <source>
        <dbReference type="HAMAP-Rule" id="MF_01224"/>
    </source>
</evidence>
<protein>
    <recommendedName>
        <fullName evidence="3 7">Cyclic pyranopterin monophosphate synthase</fullName>
        <ecNumber evidence="3 7">4.6.1.17</ecNumber>
    </recommendedName>
    <alternativeName>
        <fullName evidence="7">Molybdenum cofactor biosynthesis protein C</fullName>
    </alternativeName>
</protein>
<dbReference type="NCBIfam" id="TIGR00581">
    <property type="entry name" value="moaC"/>
    <property type="match status" value="1"/>
</dbReference>
<evidence type="ECO:0000256" key="2">
    <source>
        <dbReference type="ARBA" id="ARBA00005046"/>
    </source>
</evidence>
<dbReference type="HAMAP" id="MF_01224_B">
    <property type="entry name" value="MoaC_B"/>
    <property type="match status" value="1"/>
</dbReference>
<dbReference type="InterPro" id="IPR023045">
    <property type="entry name" value="MoaC"/>
</dbReference>
<comment type="catalytic activity">
    <reaction evidence="1 7">
        <text>(8S)-3',8-cyclo-7,8-dihydroguanosine 5'-triphosphate = cyclic pyranopterin phosphate + diphosphate</text>
        <dbReference type="Rhea" id="RHEA:49580"/>
        <dbReference type="ChEBI" id="CHEBI:33019"/>
        <dbReference type="ChEBI" id="CHEBI:59648"/>
        <dbReference type="ChEBI" id="CHEBI:131766"/>
        <dbReference type="EC" id="4.6.1.17"/>
    </reaction>
</comment>
<dbReference type="SUPFAM" id="SSF55040">
    <property type="entry name" value="Molybdenum cofactor biosynthesis protein C, MoaC"/>
    <property type="match status" value="1"/>
</dbReference>
<comment type="subunit">
    <text evidence="7">Homohexamer; trimer of dimers.</text>
</comment>
<dbReference type="SUPFAM" id="SSF53218">
    <property type="entry name" value="Molybdenum cofactor biosynthesis proteins"/>
    <property type="match status" value="1"/>
</dbReference>
<dbReference type="InterPro" id="IPR012247">
    <property type="entry name" value="MoaC_MogA"/>
</dbReference>
<dbReference type="SMART" id="SM00852">
    <property type="entry name" value="MoCF_biosynth"/>
    <property type="match status" value="1"/>
</dbReference>
<evidence type="ECO:0000256" key="5">
    <source>
        <dbReference type="ARBA" id="ARBA00023239"/>
    </source>
</evidence>
<dbReference type="AlphaFoldDB" id="A0A5C4S3J3"/>
<dbReference type="RefSeq" id="WP_139626033.1">
    <property type="nucleotide sequence ID" value="NZ_VDCI01000001.1"/>
</dbReference>
<dbReference type="Pfam" id="PF00994">
    <property type="entry name" value="MoCF_biosynth"/>
    <property type="match status" value="1"/>
</dbReference>
<evidence type="ECO:0000256" key="3">
    <source>
        <dbReference type="ARBA" id="ARBA00012575"/>
    </source>
</evidence>
<reference evidence="9 10" key="1">
    <citation type="submission" date="2019-05" db="EMBL/GenBank/DDBJ databases">
        <title>Draft Whole-Genome sequence of the green sulfur bacterium Prosthecochloris vibrioformis DSM 260.</title>
        <authorList>
            <person name="Meyer T.E."/>
            <person name="Kyndt J.A."/>
        </authorList>
    </citation>
    <scope>NUCLEOTIDE SEQUENCE [LARGE SCALE GENOMIC DNA]</scope>
    <source>
        <strain evidence="9 10">DSM 260</strain>
    </source>
</reference>
<accession>A0A5C4S3J3</accession>
<dbReference type="Gene3D" id="3.30.70.640">
    <property type="entry name" value="Molybdopterin cofactor biosynthesis C (MoaC) domain"/>
    <property type="match status" value="1"/>
</dbReference>
<comment type="function">
    <text evidence="6 7">Catalyzes the conversion of (8S)-3',8-cyclo-7,8-dihydroguanosine 5'-triphosphate to cyclic pyranopterin monophosphate (cPMP).</text>
</comment>
<dbReference type="InterPro" id="IPR036522">
    <property type="entry name" value="MoaC_sf"/>
</dbReference>
<dbReference type="InterPro" id="IPR001453">
    <property type="entry name" value="MoaB/Mog_dom"/>
</dbReference>
<evidence type="ECO:0000259" key="8">
    <source>
        <dbReference type="SMART" id="SM00852"/>
    </source>
</evidence>
<evidence type="ECO:0000256" key="1">
    <source>
        <dbReference type="ARBA" id="ARBA00001637"/>
    </source>
</evidence>